<dbReference type="InterPro" id="IPR002347">
    <property type="entry name" value="SDR_fam"/>
</dbReference>
<evidence type="ECO:0000256" key="2">
    <source>
        <dbReference type="ARBA" id="ARBA00022857"/>
    </source>
</evidence>
<keyword evidence="2" id="KW-0521">NADP</keyword>
<dbReference type="Gene3D" id="3.40.50.720">
    <property type="entry name" value="NAD(P)-binding Rossmann-like Domain"/>
    <property type="match status" value="1"/>
</dbReference>
<dbReference type="AlphaFoldDB" id="A0A2N5T097"/>
<organism evidence="5 6">
    <name type="scientific">Puccinia coronata f. sp. avenae</name>
    <dbReference type="NCBI Taxonomy" id="200324"/>
    <lineage>
        <taxon>Eukaryota</taxon>
        <taxon>Fungi</taxon>
        <taxon>Dikarya</taxon>
        <taxon>Basidiomycota</taxon>
        <taxon>Pucciniomycotina</taxon>
        <taxon>Pucciniomycetes</taxon>
        <taxon>Pucciniales</taxon>
        <taxon>Pucciniaceae</taxon>
        <taxon>Puccinia</taxon>
    </lineage>
</organism>
<comment type="similarity">
    <text evidence="1">Belongs to the short-chain dehydrogenases/reductases (SDR) family.</text>
</comment>
<dbReference type="PANTHER" id="PTHR48107">
    <property type="entry name" value="NADPH-DEPENDENT ALDEHYDE REDUCTASE-LIKE PROTEIN, CHLOROPLASTIC-RELATED"/>
    <property type="match status" value="1"/>
</dbReference>
<reference evidence="5 6" key="1">
    <citation type="submission" date="2017-11" db="EMBL/GenBank/DDBJ databases">
        <title>De novo assembly and phasing of dikaryotic genomes from two isolates of Puccinia coronata f. sp. avenae, the causal agent of oat crown rust.</title>
        <authorList>
            <person name="Miller M.E."/>
            <person name="Zhang Y."/>
            <person name="Omidvar V."/>
            <person name="Sperschneider J."/>
            <person name="Schwessinger B."/>
            <person name="Raley C."/>
            <person name="Palmer J.M."/>
            <person name="Garnica D."/>
            <person name="Upadhyaya N."/>
            <person name="Rathjen J."/>
            <person name="Taylor J.M."/>
            <person name="Park R.F."/>
            <person name="Dodds P.N."/>
            <person name="Hirsch C.D."/>
            <person name="Kianian S.F."/>
            <person name="Figueroa M."/>
        </authorList>
    </citation>
    <scope>NUCLEOTIDE SEQUENCE [LARGE SCALE GENOMIC DNA]</scope>
    <source>
        <strain evidence="5">12NC29</strain>
    </source>
</reference>
<keyword evidence="6" id="KW-1185">Reference proteome</keyword>
<gene>
    <name evidence="5" type="ORF">PCANC_12818</name>
</gene>
<proteinExistence type="inferred from homology"/>
<dbReference type="OrthoDB" id="1393670at2759"/>
<evidence type="ECO:0000256" key="3">
    <source>
        <dbReference type="ARBA" id="ARBA00023002"/>
    </source>
</evidence>
<dbReference type="InterPro" id="IPR036291">
    <property type="entry name" value="NAD(P)-bd_dom_sf"/>
</dbReference>
<dbReference type="PRINTS" id="PR00081">
    <property type="entry name" value="GDHRDH"/>
</dbReference>
<dbReference type="STRING" id="200324.A0A2N5T097"/>
<feature type="region of interest" description="Disordered" evidence="4">
    <location>
        <begin position="1"/>
        <end position="28"/>
    </location>
</feature>
<dbReference type="FunFam" id="3.40.50.720:FF:000084">
    <property type="entry name" value="Short-chain dehydrogenase reductase"/>
    <property type="match status" value="1"/>
</dbReference>
<evidence type="ECO:0000256" key="1">
    <source>
        <dbReference type="ARBA" id="ARBA00006484"/>
    </source>
</evidence>
<sequence>MPSSAPTAFPTDSIKPQTQSGTGLDGKLDPKPIYTLLEHFHSEDGKPSLHEYTGCGKLKSKAVIITGGDSGIGRAVALMMAREGAQISIVFLEQEMSDAREVQQQIERESKELGNGSSCLLIPLDLMSRDNCFQAVQNHVDKYGRVDVLINNAGRQDLCETFDQIDLDQVERTFRLNIFGMFAITKAALPHMRRGGSIINSTSVAAYKGSPSLVDYASTKGAIVAFTKSLGLQLASRGIRVNAVAPGIIYTALQAATGGQKPETVDSIGVDSAPLGRPGQPSEVAPAYVFLASHESSYTTGAVIHVTGGVEVYG</sequence>
<evidence type="ECO:0000313" key="5">
    <source>
        <dbReference type="EMBL" id="PLW18909.1"/>
    </source>
</evidence>
<accession>A0A2N5T097</accession>
<dbReference type="GO" id="GO:0016614">
    <property type="term" value="F:oxidoreductase activity, acting on CH-OH group of donors"/>
    <property type="evidence" value="ECO:0007669"/>
    <property type="project" value="UniProtKB-ARBA"/>
</dbReference>
<dbReference type="PANTHER" id="PTHR48107:SF16">
    <property type="entry name" value="NADPH-DEPENDENT ALDEHYDE REDUCTASE 1, CHLOROPLASTIC"/>
    <property type="match status" value="1"/>
</dbReference>
<dbReference type="InterPro" id="IPR020904">
    <property type="entry name" value="Sc_DH/Rdtase_CS"/>
</dbReference>
<dbReference type="SUPFAM" id="SSF51735">
    <property type="entry name" value="NAD(P)-binding Rossmann-fold domains"/>
    <property type="match status" value="1"/>
</dbReference>
<dbReference type="PROSITE" id="PS00061">
    <property type="entry name" value="ADH_SHORT"/>
    <property type="match status" value="1"/>
</dbReference>
<dbReference type="Proteomes" id="UP000235388">
    <property type="component" value="Unassembled WGS sequence"/>
</dbReference>
<dbReference type="Pfam" id="PF13561">
    <property type="entry name" value="adh_short_C2"/>
    <property type="match status" value="1"/>
</dbReference>
<evidence type="ECO:0000313" key="6">
    <source>
        <dbReference type="Proteomes" id="UP000235388"/>
    </source>
</evidence>
<keyword evidence="3" id="KW-0560">Oxidoreductase</keyword>
<comment type="caution">
    <text evidence="5">The sequence shown here is derived from an EMBL/GenBank/DDBJ whole genome shotgun (WGS) entry which is preliminary data.</text>
</comment>
<dbReference type="PRINTS" id="PR00080">
    <property type="entry name" value="SDRFAMILY"/>
</dbReference>
<name>A0A2N5T097_9BASI</name>
<protein>
    <submittedName>
        <fullName evidence="5">Uncharacterized protein</fullName>
    </submittedName>
</protein>
<dbReference type="EMBL" id="PGCJ01000822">
    <property type="protein sequence ID" value="PLW18909.1"/>
    <property type="molecule type" value="Genomic_DNA"/>
</dbReference>
<evidence type="ECO:0000256" key="4">
    <source>
        <dbReference type="SAM" id="MobiDB-lite"/>
    </source>
</evidence>